<name>A0AAQ4D9L7_AMBAM</name>
<dbReference type="Proteomes" id="UP001321473">
    <property type="component" value="Unassembled WGS sequence"/>
</dbReference>
<protein>
    <submittedName>
        <fullName evidence="2">Uncharacterized protein</fullName>
    </submittedName>
</protein>
<proteinExistence type="predicted"/>
<dbReference type="EMBL" id="JARKHS020033380">
    <property type="protein sequence ID" value="KAK8759157.1"/>
    <property type="molecule type" value="Genomic_DNA"/>
</dbReference>
<sequence length="288" mass="32772">MLQATDNESATDFNPVTAEIAIARALDELCARRSNEAPNRARIEELRREISRLQESIDSENWRLRFTEQRIAERRAELLREAERRRRPVTAEKVSLEQRRARAESELSAVLGRARSLETEKLTLEGKVKDLRDQARHMEEVVGARNEQLTRVAEACPSVLEEYRKLVGRSGALQSSLFNVVRQRVSLERERREHAKQEARLASENAWLREQLEVALVALMSTCEVDGSTVKGEDNGDPEKDRWYQSLMDKLNRDLVSCQRDLEALKLASGCADTDDATAQTTPDVTDA</sequence>
<dbReference type="AlphaFoldDB" id="A0AAQ4D9L7"/>
<evidence type="ECO:0000256" key="1">
    <source>
        <dbReference type="SAM" id="Coils"/>
    </source>
</evidence>
<accession>A0AAQ4D9L7</accession>
<reference evidence="2 3" key="1">
    <citation type="journal article" date="2023" name="Arcadia Sci">
        <title>De novo assembly of a long-read Amblyomma americanum tick genome.</title>
        <authorList>
            <person name="Chou S."/>
            <person name="Poskanzer K.E."/>
            <person name="Rollins M."/>
            <person name="Thuy-Boun P.S."/>
        </authorList>
    </citation>
    <scope>NUCLEOTIDE SEQUENCE [LARGE SCALE GENOMIC DNA]</scope>
    <source>
        <strain evidence="2">F_SG_1</strain>
        <tissue evidence="2">Salivary glands</tissue>
    </source>
</reference>
<gene>
    <name evidence="2" type="ORF">V5799_003213</name>
</gene>
<organism evidence="2 3">
    <name type="scientific">Amblyomma americanum</name>
    <name type="common">Lone star tick</name>
    <dbReference type="NCBI Taxonomy" id="6943"/>
    <lineage>
        <taxon>Eukaryota</taxon>
        <taxon>Metazoa</taxon>
        <taxon>Ecdysozoa</taxon>
        <taxon>Arthropoda</taxon>
        <taxon>Chelicerata</taxon>
        <taxon>Arachnida</taxon>
        <taxon>Acari</taxon>
        <taxon>Parasitiformes</taxon>
        <taxon>Ixodida</taxon>
        <taxon>Ixodoidea</taxon>
        <taxon>Ixodidae</taxon>
        <taxon>Amblyomminae</taxon>
        <taxon>Amblyomma</taxon>
    </lineage>
</organism>
<keyword evidence="1" id="KW-0175">Coiled coil</keyword>
<dbReference type="Gene3D" id="1.10.287.1490">
    <property type="match status" value="1"/>
</dbReference>
<keyword evidence="3" id="KW-1185">Reference proteome</keyword>
<feature type="coiled-coil region" evidence="1">
    <location>
        <begin position="100"/>
        <end position="141"/>
    </location>
</feature>
<evidence type="ECO:0000313" key="3">
    <source>
        <dbReference type="Proteomes" id="UP001321473"/>
    </source>
</evidence>
<evidence type="ECO:0000313" key="2">
    <source>
        <dbReference type="EMBL" id="KAK8759157.1"/>
    </source>
</evidence>
<comment type="caution">
    <text evidence="2">The sequence shown here is derived from an EMBL/GenBank/DDBJ whole genome shotgun (WGS) entry which is preliminary data.</text>
</comment>